<dbReference type="Proteomes" id="UP001430584">
    <property type="component" value="Unassembled WGS sequence"/>
</dbReference>
<dbReference type="PANTHER" id="PTHR43248:SF25">
    <property type="entry name" value="AB HYDROLASE-1 DOMAIN-CONTAINING PROTEIN-RELATED"/>
    <property type="match status" value="1"/>
</dbReference>
<comment type="similarity">
    <text evidence="1">Belongs to the peptidase S33 family.</text>
</comment>
<feature type="domain" description="Peptidase S33 tripeptidyl aminopeptidase-like C-terminal" evidence="5">
    <location>
        <begin position="396"/>
        <end position="495"/>
    </location>
</feature>
<keyword evidence="2" id="KW-0378">Hydrolase</keyword>
<dbReference type="Pfam" id="PF00561">
    <property type="entry name" value="Abhydrolase_1"/>
    <property type="match status" value="1"/>
</dbReference>
<evidence type="ECO:0000256" key="3">
    <source>
        <dbReference type="SAM" id="SignalP"/>
    </source>
</evidence>
<gene>
    <name evidence="6" type="ORF">SLS55_005044</name>
</gene>
<dbReference type="RefSeq" id="XP_066632337.1">
    <property type="nucleotide sequence ID" value="XM_066776495.1"/>
</dbReference>
<evidence type="ECO:0000256" key="1">
    <source>
        <dbReference type="ARBA" id="ARBA00010088"/>
    </source>
</evidence>
<protein>
    <submittedName>
        <fullName evidence="6">Uncharacterized protein</fullName>
    </submittedName>
</protein>
<dbReference type="InterPro" id="IPR029058">
    <property type="entry name" value="AB_hydrolase_fold"/>
</dbReference>
<dbReference type="SUPFAM" id="SSF53474">
    <property type="entry name" value="alpha/beta-Hydrolases"/>
    <property type="match status" value="1"/>
</dbReference>
<evidence type="ECO:0000259" key="5">
    <source>
        <dbReference type="Pfam" id="PF08386"/>
    </source>
</evidence>
<evidence type="ECO:0000313" key="6">
    <source>
        <dbReference type="EMBL" id="KAL0259308.1"/>
    </source>
</evidence>
<dbReference type="GeneID" id="92009129"/>
<keyword evidence="7" id="KW-1185">Reference proteome</keyword>
<dbReference type="EMBL" id="JAJVCZ030000005">
    <property type="protein sequence ID" value="KAL0259308.1"/>
    <property type="molecule type" value="Genomic_DNA"/>
</dbReference>
<evidence type="ECO:0000259" key="4">
    <source>
        <dbReference type="Pfam" id="PF00561"/>
    </source>
</evidence>
<accession>A0ABR3CF87</accession>
<sequence length="516" mass="56032">MFSKISYHLPFLLLQASASFAAPRTPYTSTNQSQGIQWSPCGFAEETLPLLCGSLFVPLDYLAPNSTETLELKLAKVSATKSPARGSILFNFGGPGAGGREGLGSVAEQLNTYTGGYHDLVAFDPRGTVDTIPFSCFRNESEKAIWQLTNRVIAGNSSDVALGELWAIAQSYGDTCQNNPNATSLGGVIGTAYTARDLISVVDSLGEDGLLRFWGFSYGSALGATVAAMFPERVDRVIIDGVLNIHQYWNYHDVEMWESTDRTFSAFLEACFKASDKCALAHPNTTASSFEEEFYAWLEDLKYHPISLPDYSIDYSGVKGFVTGALYTPQNYGLLAEFINNLMTGNLTDMVNMNLAVTSTEARNGILCGDKVTRSSRMEETLPAIDEQNELSRLGGDVFSSTIMQCARWPMAAKERYLGDFDVQTRHPILTIGNTYDPVTPFVSALNASQSFPGAVALKHNGFGHASLAQASACTVTAVQAYFLNGTLPQSGTVCEVDQPLFSDLTWKDVIPTDLS</sequence>
<keyword evidence="3" id="KW-0732">Signal</keyword>
<evidence type="ECO:0000313" key="7">
    <source>
        <dbReference type="Proteomes" id="UP001430584"/>
    </source>
</evidence>
<dbReference type="InterPro" id="IPR013595">
    <property type="entry name" value="Pept_S33_TAP-like_C"/>
</dbReference>
<feature type="signal peptide" evidence="3">
    <location>
        <begin position="1"/>
        <end position="21"/>
    </location>
</feature>
<feature type="chain" id="PRO_5045319542" evidence="3">
    <location>
        <begin position="22"/>
        <end position="516"/>
    </location>
</feature>
<dbReference type="Gene3D" id="3.40.50.1820">
    <property type="entry name" value="alpha/beta hydrolase"/>
    <property type="match status" value="1"/>
</dbReference>
<comment type="caution">
    <text evidence="6">The sequence shown here is derived from an EMBL/GenBank/DDBJ whole genome shotgun (WGS) entry which is preliminary data.</text>
</comment>
<evidence type="ECO:0000256" key="2">
    <source>
        <dbReference type="ARBA" id="ARBA00022801"/>
    </source>
</evidence>
<dbReference type="PANTHER" id="PTHR43248">
    <property type="entry name" value="2-SUCCINYL-6-HYDROXY-2,4-CYCLOHEXADIENE-1-CARBOXYLATE SYNTHASE"/>
    <property type="match status" value="1"/>
</dbReference>
<dbReference type="InterPro" id="IPR051601">
    <property type="entry name" value="Serine_prot/Carboxylest_S33"/>
</dbReference>
<dbReference type="Pfam" id="PF08386">
    <property type="entry name" value="Abhydrolase_4"/>
    <property type="match status" value="1"/>
</dbReference>
<reference evidence="6 7" key="1">
    <citation type="submission" date="2024-02" db="EMBL/GenBank/DDBJ databases">
        <title>De novo assembly and annotation of 12 fungi associated with fruit tree decline syndrome in Ontario, Canada.</title>
        <authorList>
            <person name="Sulman M."/>
            <person name="Ellouze W."/>
            <person name="Ilyukhin E."/>
        </authorList>
    </citation>
    <scope>NUCLEOTIDE SEQUENCE [LARGE SCALE GENOMIC DNA]</scope>
    <source>
        <strain evidence="6 7">FDS-637</strain>
    </source>
</reference>
<organism evidence="6 7">
    <name type="scientific">Diplodia seriata</name>
    <dbReference type="NCBI Taxonomy" id="420778"/>
    <lineage>
        <taxon>Eukaryota</taxon>
        <taxon>Fungi</taxon>
        <taxon>Dikarya</taxon>
        <taxon>Ascomycota</taxon>
        <taxon>Pezizomycotina</taxon>
        <taxon>Dothideomycetes</taxon>
        <taxon>Dothideomycetes incertae sedis</taxon>
        <taxon>Botryosphaeriales</taxon>
        <taxon>Botryosphaeriaceae</taxon>
        <taxon>Diplodia</taxon>
    </lineage>
</organism>
<feature type="domain" description="AB hydrolase-1" evidence="4">
    <location>
        <begin position="190"/>
        <end position="290"/>
    </location>
</feature>
<name>A0ABR3CF87_9PEZI</name>
<dbReference type="InterPro" id="IPR000073">
    <property type="entry name" value="AB_hydrolase_1"/>
</dbReference>
<proteinExistence type="inferred from homology"/>